<comment type="caution">
    <text evidence="3">The sequence shown here is derived from an EMBL/GenBank/DDBJ whole genome shotgun (WGS) entry which is preliminary data.</text>
</comment>
<dbReference type="PANTHER" id="PTHR43798">
    <property type="entry name" value="MONOACYLGLYCEROL LIPASE"/>
    <property type="match status" value="1"/>
</dbReference>
<dbReference type="RefSeq" id="WP_332900516.1">
    <property type="nucleotide sequence ID" value="NZ_JBAGLP010000097.1"/>
</dbReference>
<keyword evidence="1 3" id="KW-0378">Hydrolase</keyword>
<dbReference type="GO" id="GO:0016787">
    <property type="term" value="F:hydrolase activity"/>
    <property type="evidence" value="ECO:0007669"/>
    <property type="project" value="UniProtKB-KW"/>
</dbReference>
<dbReference type="PANTHER" id="PTHR43798:SF31">
    <property type="entry name" value="AB HYDROLASE SUPERFAMILY PROTEIN YCLE"/>
    <property type="match status" value="1"/>
</dbReference>
<organism evidence="3 4">
    <name type="scientific">Isoptericola haloaureus</name>
    <dbReference type="NCBI Taxonomy" id="1542902"/>
    <lineage>
        <taxon>Bacteria</taxon>
        <taxon>Bacillati</taxon>
        <taxon>Actinomycetota</taxon>
        <taxon>Actinomycetes</taxon>
        <taxon>Micrococcales</taxon>
        <taxon>Promicromonosporaceae</taxon>
        <taxon>Isoptericola</taxon>
    </lineage>
</organism>
<dbReference type="EMBL" id="JBAGLP010000097">
    <property type="protein sequence ID" value="MEG3613610.1"/>
    <property type="molecule type" value="Genomic_DNA"/>
</dbReference>
<evidence type="ECO:0000313" key="3">
    <source>
        <dbReference type="EMBL" id="MEG3613610.1"/>
    </source>
</evidence>
<accession>A0ABU7Z2X9</accession>
<dbReference type="InterPro" id="IPR000073">
    <property type="entry name" value="AB_hydrolase_1"/>
</dbReference>
<dbReference type="Gene3D" id="3.40.50.1820">
    <property type="entry name" value="alpha/beta hydrolase"/>
    <property type="match status" value="1"/>
</dbReference>
<sequence length="243" mass="25783">MATAPTRLVLLPGWAETGGVFARLLPRLPATVAAEVVELADPTITDWSVRALAARVADPQDRSRPTAARTVVLGTSSGGYVAQQLAVDRPDLLDGLVLVGSPVDLRSRPPFADDVERLTDPVDPAWVLESLAWFGTGSTIPADFLAARAAESAALGARVWRDSLHGLVDSEPPLSTGRIEVPTLVVGGAQDELVGPSHERLLAALPRARGTVYARTGHLVLWERPDRVAADVVDFLDDVGRDA</sequence>
<keyword evidence="4" id="KW-1185">Reference proteome</keyword>
<dbReference type="InterPro" id="IPR029058">
    <property type="entry name" value="AB_hydrolase_fold"/>
</dbReference>
<reference evidence="3" key="2">
    <citation type="submission" date="2024-02" db="EMBL/GenBank/DDBJ databases">
        <authorList>
            <person name="Prathaban M."/>
            <person name="Mythili R."/>
            <person name="Sharmila Devi N."/>
            <person name="Sobanaa M."/>
            <person name="Prathiviraj R."/>
            <person name="Selvin J."/>
        </authorList>
    </citation>
    <scope>NUCLEOTIDE SEQUENCE</scope>
    <source>
        <strain evidence="3">MP1014</strain>
    </source>
</reference>
<reference evidence="3" key="1">
    <citation type="journal article" date="2024" name="Antonie Van Leeuwenhoek">
        <title>Isoptericola haloaureus sp. nov., a dimorphic actinobacterium isolated from mangrove sediments of southeast India, implicating biosaline agricultural significance through nitrogen fixation and salt tolerance genes.</title>
        <authorList>
            <person name="Prathaban M."/>
            <person name="Prathiviraj R."/>
            <person name="Ravichandran M."/>
            <person name="Natarajan S.D."/>
            <person name="Sobanaa M."/>
            <person name="Hari Krishna Kumar S."/>
            <person name="Chandrasekar V."/>
            <person name="Selvin J."/>
        </authorList>
    </citation>
    <scope>NUCLEOTIDE SEQUENCE</scope>
    <source>
        <strain evidence="3">MP1014</strain>
    </source>
</reference>
<dbReference type="PRINTS" id="PR00111">
    <property type="entry name" value="ABHYDROLASE"/>
</dbReference>
<dbReference type="SUPFAM" id="SSF53474">
    <property type="entry name" value="alpha/beta-Hydrolases"/>
    <property type="match status" value="1"/>
</dbReference>
<name>A0ABU7Z2X9_9MICO</name>
<dbReference type="Proteomes" id="UP001310387">
    <property type="component" value="Unassembled WGS sequence"/>
</dbReference>
<gene>
    <name evidence="3" type="ORF">V5O49_00575</name>
</gene>
<protein>
    <submittedName>
        <fullName evidence="3">Alpha/beta hydrolase</fullName>
    </submittedName>
</protein>
<evidence type="ECO:0000313" key="4">
    <source>
        <dbReference type="Proteomes" id="UP001310387"/>
    </source>
</evidence>
<evidence type="ECO:0000259" key="2">
    <source>
        <dbReference type="Pfam" id="PF12697"/>
    </source>
</evidence>
<feature type="domain" description="AB hydrolase-1" evidence="2">
    <location>
        <begin position="8"/>
        <end position="230"/>
    </location>
</feature>
<dbReference type="InterPro" id="IPR050266">
    <property type="entry name" value="AB_hydrolase_sf"/>
</dbReference>
<dbReference type="Pfam" id="PF12697">
    <property type="entry name" value="Abhydrolase_6"/>
    <property type="match status" value="1"/>
</dbReference>
<proteinExistence type="predicted"/>
<evidence type="ECO:0000256" key="1">
    <source>
        <dbReference type="ARBA" id="ARBA00022801"/>
    </source>
</evidence>